<evidence type="ECO:0000313" key="1">
    <source>
        <dbReference type="EMBL" id="SVD87247.1"/>
    </source>
</evidence>
<accession>A0A382YVF8</accession>
<organism evidence="1">
    <name type="scientific">marine metagenome</name>
    <dbReference type="NCBI Taxonomy" id="408172"/>
    <lineage>
        <taxon>unclassified sequences</taxon>
        <taxon>metagenomes</taxon>
        <taxon>ecological metagenomes</taxon>
    </lineage>
</organism>
<protein>
    <submittedName>
        <fullName evidence="1">Uncharacterized protein</fullName>
    </submittedName>
</protein>
<proteinExistence type="predicted"/>
<dbReference type="EMBL" id="UINC01178861">
    <property type="protein sequence ID" value="SVD87247.1"/>
    <property type="molecule type" value="Genomic_DNA"/>
</dbReference>
<name>A0A382YVF8_9ZZZZ</name>
<sequence length="55" mass="6814">MNFFRSEEHLNNWIHYDPNSADQVTQTLEEFMERFSNPRFKERGRSDYISWKESL</sequence>
<reference evidence="1" key="1">
    <citation type="submission" date="2018-05" db="EMBL/GenBank/DDBJ databases">
        <authorList>
            <person name="Lanie J.A."/>
            <person name="Ng W.-L."/>
            <person name="Kazmierczak K.M."/>
            <person name="Andrzejewski T.M."/>
            <person name="Davidsen T.M."/>
            <person name="Wayne K.J."/>
            <person name="Tettelin H."/>
            <person name="Glass J.I."/>
            <person name="Rusch D."/>
            <person name="Podicherti R."/>
            <person name="Tsui H.-C.T."/>
            <person name="Winkler M.E."/>
        </authorList>
    </citation>
    <scope>NUCLEOTIDE SEQUENCE</scope>
</reference>
<dbReference type="AlphaFoldDB" id="A0A382YVF8"/>
<gene>
    <name evidence="1" type="ORF">METZ01_LOCUS440101</name>
</gene>